<evidence type="ECO:0000313" key="2">
    <source>
        <dbReference type="Proteomes" id="UP000727407"/>
    </source>
</evidence>
<dbReference type="AlphaFoldDB" id="A0A8J4X928"/>
<keyword evidence="2" id="KW-1185">Reference proteome</keyword>
<feature type="non-terminal residue" evidence="1">
    <location>
        <position position="52"/>
    </location>
</feature>
<keyword evidence="1" id="KW-0472">Membrane</keyword>
<proteinExistence type="predicted"/>
<name>A0A8J4X928_CLAMG</name>
<keyword evidence="1" id="KW-0812">Transmembrane</keyword>
<sequence length="52" mass="5998">RYCQTGEKWLTVPLMAFQAFPQPLWETSCADAQCIMGCCLMYELSHNPSQRL</sequence>
<organism evidence="1 2">
    <name type="scientific">Clarias magur</name>
    <name type="common">Asian catfish</name>
    <name type="synonym">Macropteronotus magur</name>
    <dbReference type="NCBI Taxonomy" id="1594786"/>
    <lineage>
        <taxon>Eukaryota</taxon>
        <taxon>Metazoa</taxon>
        <taxon>Chordata</taxon>
        <taxon>Craniata</taxon>
        <taxon>Vertebrata</taxon>
        <taxon>Euteleostomi</taxon>
        <taxon>Actinopterygii</taxon>
        <taxon>Neopterygii</taxon>
        <taxon>Teleostei</taxon>
        <taxon>Ostariophysi</taxon>
        <taxon>Siluriformes</taxon>
        <taxon>Clariidae</taxon>
        <taxon>Clarias</taxon>
    </lineage>
</organism>
<protein>
    <submittedName>
        <fullName evidence="1">Transmembrane protein</fullName>
    </submittedName>
</protein>
<comment type="caution">
    <text evidence="1">The sequence shown here is derived from an EMBL/GenBank/DDBJ whole genome shotgun (WGS) entry which is preliminary data.</text>
</comment>
<dbReference type="EMBL" id="QNUK01000879">
    <property type="protein sequence ID" value="KAF5889005.1"/>
    <property type="molecule type" value="Genomic_DNA"/>
</dbReference>
<accession>A0A8J4X928</accession>
<reference evidence="1" key="1">
    <citation type="submission" date="2020-07" db="EMBL/GenBank/DDBJ databases">
        <title>Clarias magur genome sequencing, assembly and annotation.</title>
        <authorList>
            <person name="Kushwaha B."/>
            <person name="Kumar R."/>
            <person name="Das P."/>
            <person name="Joshi C.G."/>
            <person name="Kumar D."/>
            <person name="Nagpure N.S."/>
            <person name="Pandey M."/>
            <person name="Agarwal S."/>
            <person name="Srivastava S."/>
            <person name="Singh M."/>
            <person name="Sahoo L."/>
            <person name="Jayasankar P."/>
            <person name="Meher P.K."/>
            <person name="Koringa P.G."/>
            <person name="Iquebal M.A."/>
            <person name="Das S.P."/>
            <person name="Bit A."/>
            <person name="Patnaik S."/>
            <person name="Patel N."/>
            <person name="Shah T.M."/>
            <person name="Hinsu A."/>
            <person name="Jena J.K."/>
        </authorList>
    </citation>
    <scope>NUCLEOTIDE SEQUENCE</scope>
    <source>
        <strain evidence="1">CIFAMagur01</strain>
        <tissue evidence="1">Testis</tissue>
    </source>
</reference>
<dbReference type="Proteomes" id="UP000727407">
    <property type="component" value="Unassembled WGS sequence"/>
</dbReference>
<evidence type="ECO:0000313" key="1">
    <source>
        <dbReference type="EMBL" id="KAF5889005.1"/>
    </source>
</evidence>
<gene>
    <name evidence="1" type="ORF">DAT39_021294</name>
</gene>
<feature type="non-terminal residue" evidence="1">
    <location>
        <position position="1"/>
    </location>
</feature>